<dbReference type="EMBL" id="UASS01000018">
    <property type="protein sequence ID" value="SPX61191.1"/>
    <property type="molecule type" value="Genomic_DNA"/>
</dbReference>
<dbReference type="Proteomes" id="UP000251942">
    <property type="component" value="Unassembled WGS sequence"/>
</dbReference>
<dbReference type="AlphaFoldDB" id="A0A2X1QUJ2"/>
<reference evidence="2 3" key="1">
    <citation type="submission" date="2018-06" db="EMBL/GenBank/DDBJ databases">
        <authorList>
            <consortium name="Pathogen Informatics"/>
            <person name="Doyle S."/>
        </authorList>
    </citation>
    <scope>NUCLEOTIDE SEQUENCE [LARGE SCALE GENOMIC DNA]</scope>
    <source>
        <strain evidence="2 3">NCTC12022</strain>
    </source>
</reference>
<gene>
    <name evidence="2" type="ORF">NCTC12022_01930</name>
</gene>
<proteinExistence type="predicted"/>
<organism evidence="2 3">
    <name type="scientific">Legionella feeleii</name>
    <dbReference type="NCBI Taxonomy" id="453"/>
    <lineage>
        <taxon>Bacteria</taxon>
        <taxon>Pseudomonadati</taxon>
        <taxon>Pseudomonadota</taxon>
        <taxon>Gammaproteobacteria</taxon>
        <taxon>Legionellales</taxon>
        <taxon>Legionellaceae</taxon>
        <taxon>Legionella</taxon>
    </lineage>
</organism>
<sequence length="76" mass="8580">MKLAVLMDPLHKLKPYKDSTIAMLKGAQALGWSCVYFTLADLYCKGGVPMDKCLPLKWEMKPVRIGRKALLWVNAL</sequence>
<accession>A0A2X1QUJ2</accession>
<name>A0A2X1QUJ2_9GAMM</name>
<dbReference type="GO" id="GO:0004363">
    <property type="term" value="F:glutathione synthase activity"/>
    <property type="evidence" value="ECO:0007669"/>
    <property type="project" value="InterPro"/>
</dbReference>
<dbReference type="InterPro" id="IPR016185">
    <property type="entry name" value="PreATP-grasp_dom_sf"/>
</dbReference>
<protein>
    <submittedName>
        <fullName evidence="2">Glutathione synthetase</fullName>
    </submittedName>
</protein>
<evidence type="ECO:0000313" key="3">
    <source>
        <dbReference type="Proteomes" id="UP000251942"/>
    </source>
</evidence>
<evidence type="ECO:0000313" key="2">
    <source>
        <dbReference type="EMBL" id="SPX61191.1"/>
    </source>
</evidence>
<evidence type="ECO:0000259" key="1">
    <source>
        <dbReference type="Pfam" id="PF02951"/>
    </source>
</evidence>
<feature type="domain" description="Prokaryotic glutathione synthetase N-terminal" evidence="1">
    <location>
        <begin position="1"/>
        <end position="60"/>
    </location>
</feature>
<dbReference type="Gene3D" id="3.40.50.20">
    <property type="match status" value="1"/>
</dbReference>
<dbReference type="Pfam" id="PF02951">
    <property type="entry name" value="GSH-S_N"/>
    <property type="match status" value="1"/>
</dbReference>
<dbReference type="InterPro" id="IPR004215">
    <property type="entry name" value="GSHS_N"/>
</dbReference>
<dbReference type="SUPFAM" id="SSF52440">
    <property type="entry name" value="PreATP-grasp domain"/>
    <property type="match status" value="1"/>
</dbReference>